<dbReference type="PANTHER" id="PTHR37817">
    <property type="entry name" value="N-ACETYLTRANSFERASE EIS"/>
    <property type="match status" value="1"/>
</dbReference>
<sequence length="258" mass="27326">MTGLGDQLANHQSYWHGWGVDDRSTGALSLYKSGVPAARLNAVTHNSEISDVIVDDVRARMAGVPFLWEVSELSHPDTARLLEAHGGTYVGGTTIMEMDLRDVGSDDPPAELTVVEISAPDSLHEWVRGYSASMGLGAHLGAPLVGVERGRVYPAHRFRRFAGLVDGGIVATAEILSSGDLVGVYLVSTAEAFRGRGFASALTMHALREARAAGATWATLQTSGMGRPVYESLGFDAVSTLHAHLFSAPPHPGRARAG</sequence>
<dbReference type="InterPro" id="IPR016181">
    <property type="entry name" value="Acyl_CoA_acyltransferase"/>
</dbReference>
<dbReference type="RefSeq" id="WP_128497436.1">
    <property type="nucleotide sequence ID" value="NZ_RZNC01000001.1"/>
</dbReference>
<dbReference type="OrthoDB" id="5243104at2"/>
<proteinExistence type="predicted"/>
<organism evidence="2 3">
    <name type="scientific">Labedella populi</name>
    <dbReference type="NCBI Taxonomy" id="2498850"/>
    <lineage>
        <taxon>Bacteria</taxon>
        <taxon>Bacillati</taxon>
        <taxon>Actinomycetota</taxon>
        <taxon>Actinomycetes</taxon>
        <taxon>Micrococcales</taxon>
        <taxon>Microbacteriaceae</taxon>
        <taxon>Labedella</taxon>
    </lineage>
</organism>
<dbReference type="Pfam" id="PF13508">
    <property type="entry name" value="Acetyltransf_7"/>
    <property type="match status" value="1"/>
</dbReference>
<dbReference type="AlphaFoldDB" id="A0A3S4E7M5"/>
<gene>
    <name evidence="2" type="ORF">ELQ92_02770</name>
</gene>
<dbReference type="PROSITE" id="PS51186">
    <property type="entry name" value="GNAT"/>
    <property type="match status" value="1"/>
</dbReference>
<dbReference type="InterPro" id="IPR051554">
    <property type="entry name" value="Acetyltransferase_Eis"/>
</dbReference>
<dbReference type="GO" id="GO:0030649">
    <property type="term" value="P:aminoglycoside antibiotic catabolic process"/>
    <property type="evidence" value="ECO:0007669"/>
    <property type="project" value="TreeGrafter"/>
</dbReference>
<evidence type="ECO:0000313" key="2">
    <source>
        <dbReference type="EMBL" id="RWZ68176.1"/>
    </source>
</evidence>
<evidence type="ECO:0000259" key="1">
    <source>
        <dbReference type="PROSITE" id="PS51186"/>
    </source>
</evidence>
<reference evidence="2 3" key="1">
    <citation type="submission" date="2018-12" db="EMBL/GenBank/DDBJ databases">
        <authorList>
            <person name="Li F."/>
        </authorList>
    </citation>
    <scope>NUCLEOTIDE SEQUENCE [LARGE SCALE GENOMIC DNA]</scope>
    <source>
        <strain evidence="2 3">8H24J-4-2</strain>
    </source>
</reference>
<dbReference type="InterPro" id="IPR000182">
    <property type="entry name" value="GNAT_dom"/>
</dbReference>
<dbReference type="Proteomes" id="UP000288603">
    <property type="component" value="Unassembled WGS sequence"/>
</dbReference>
<evidence type="ECO:0000313" key="3">
    <source>
        <dbReference type="Proteomes" id="UP000288603"/>
    </source>
</evidence>
<keyword evidence="2" id="KW-0808">Transferase</keyword>
<feature type="domain" description="N-acetyltransferase" evidence="1">
    <location>
        <begin position="98"/>
        <end position="258"/>
    </location>
</feature>
<name>A0A3S4E7M5_9MICO</name>
<comment type="caution">
    <text evidence="2">The sequence shown here is derived from an EMBL/GenBank/DDBJ whole genome shotgun (WGS) entry which is preliminary data.</text>
</comment>
<dbReference type="GO" id="GO:0034069">
    <property type="term" value="F:aminoglycoside N-acetyltransferase activity"/>
    <property type="evidence" value="ECO:0007669"/>
    <property type="project" value="TreeGrafter"/>
</dbReference>
<dbReference type="CDD" id="cd04301">
    <property type="entry name" value="NAT_SF"/>
    <property type="match status" value="1"/>
</dbReference>
<dbReference type="SUPFAM" id="SSF55729">
    <property type="entry name" value="Acyl-CoA N-acyltransferases (Nat)"/>
    <property type="match status" value="1"/>
</dbReference>
<dbReference type="PANTHER" id="PTHR37817:SF1">
    <property type="entry name" value="N-ACETYLTRANSFERASE EIS"/>
    <property type="match status" value="1"/>
</dbReference>
<dbReference type="Gene3D" id="3.40.630.30">
    <property type="match status" value="1"/>
</dbReference>
<keyword evidence="3" id="KW-1185">Reference proteome</keyword>
<dbReference type="EMBL" id="RZNC01000001">
    <property type="protein sequence ID" value="RWZ68176.1"/>
    <property type="molecule type" value="Genomic_DNA"/>
</dbReference>
<protein>
    <submittedName>
        <fullName evidence="2">N-acetyltransferase</fullName>
    </submittedName>
</protein>
<accession>A0A3S4E7M5</accession>